<reference evidence="2 3" key="1">
    <citation type="submission" date="2019-10" db="EMBL/GenBank/DDBJ databases">
        <authorList>
            <consortium name="Melissa Lawson"/>
            <person name="O'neill I."/>
        </authorList>
    </citation>
    <scope>NUCLEOTIDE SEQUENCE [LARGE SCALE GENOMIC DNA]</scope>
    <source>
        <strain evidence="2">LH_658</strain>
    </source>
</reference>
<name>A0ABY6YAM7_BIFPS</name>
<evidence type="ECO:0000313" key="2">
    <source>
        <dbReference type="EMBL" id="VWQ11832.1"/>
    </source>
</evidence>
<comment type="caution">
    <text evidence="2">The sequence shown here is derived from an EMBL/GenBank/DDBJ whole genome shotgun (WGS) entry which is preliminary data.</text>
</comment>
<organism evidence="2 3">
    <name type="scientific">Bifidobacterium pseudocatenulatum</name>
    <dbReference type="NCBI Taxonomy" id="28026"/>
    <lineage>
        <taxon>Bacteria</taxon>
        <taxon>Bacillati</taxon>
        <taxon>Actinomycetota</taxon>
        <taxon>Actinomycetes</taxon>
        <taxon>Bifidobacteriales</taxon>
        <taxon>Bifidobacteriaceae</taxon>
        <taxon>Bifidobacterium</taxon>
    </lineage>
</organism>
<evidence type="ECO:0000256" key="1">
    <source>
        <dbReference type="SAM" id="MobiDB-lite"/>
    </source>
</evidence>
<feature type="compositionally biased region" description="Basic residues" evidence="1">
    <location>
        <begin position="45"/>
        <end position="54"/>
    </location>
</feature>
<evidence type="ECO:0000313" key="3">
    <source>
        <dbReference type="Proteomes" id="UP000494211"/>
    </source>
</evidence>
<dbReference type="Proteomes" id="UP000494211">
    <property type="component" value="Unassembled WGS sequence"/>
</dbReference>
<sequence length="147" mass="16162">VKCLICGKEFRPSGRGKPAKYCSGACRAKAYRARKNDGESLPKPAKPRTKRKAKTSATAEREHPADIDRHSFERMMDGSHEDTLREIVGRLREALHDSSTPASALPAISSKLAEFDERMRMAEESGSLFDVNDDVTEVAEDVGASIV</sequence>
<gene>
    <name evidence="2" type="ORF">BIFLH658_00144</name>
</gene>
<feature type="compositionally biased region" description="Basic and acidic residues" evidence="1">
    <location>
        <begin position="59"/>
        <end position="76"/>
    </location>
</feature>
<keyword evidence="3" id="KW-1185">Reference proteome</keyword>
<accession>A0ABY6YAM7</accession>
<proteinExistence type="predicted"/>
<dbReference type="EMBL" id="CABWJV010000001">
    <property type="protein sequence ID" value="VWQ11832.1"/>
    <property type="molecule type" value="Genomic_DNA"/>
</dbReference>
<feature type="non-terminal residue" evidence="2">
    <location>
        <position position="1"/>
    </location>
</feature>
<feature type="region of interest" description="Disordered" evidence="1">
    <location>
        <begin position="32"/>
        <end position="76"/>
    </location>
</feature>
<protein>
    <submittedName>
        <fullName evidence="2">Uncharacterized protein</fullName>
    </submittedName>
</protein>